<feature type="domain" description="F-box" evidence="1">
    <location>
        <begin position="2"/>
        <end position="51"/>
    </location>
</feature>
<dbReference type="EMBL" id="MU090982">
    <property type="protein sequence ID" value="KAF7847304.1"/>
    <property type="molecule type" value="Genomic_DNA"/>
</dbReference>
<proteinExistence type="predicted"/>
<dbReference type="Gene3D" id="1.20.1280.50">
    <property type="match status" value="1"/>
</dbReference>
<evidence type="ECO:0000313" key="3">
    <source>
        <dbReference type="Proteomes" id="UP000806378"/>
    </source>
</evidence>
<dbReference type="InterPro" id="IPR036047">
    <property type="entry name" value="F-box-like_dom_sf"/>
</dbReference>
<protein>
    <recommendedName>
        <fullName evidence="1">F-box domain-containing protein</fullName>
    </recommendedName>
</protein>
<dbReference type="InterPro" id="IPR001810">
    <property type="entry name" value="F-box_dom"/>
</dbReference>
<gene>
    <name evidence="2" type="ORF">BT93_L3101</name>
</gene>
<evidence type="ECO:0000259" key="1">
    <source>
        <dbReference type="PROSITE" id="PS50181"/>
    </source>
</evidence>
<comment type="caution">
    <text evidence="2">The sequence shown here is derived from an EMBL/GenBank/DDBJ whole genome shotgun (WGS) entry which is preliminary data.</text>
</comment>
<reference evidence="2" key="1">
    <citation type="submission" date="2020-05" db="EMBL/GenBank/DDBJ databases">
        <title>WGS assembly of Corymbia citriodora subspecies variegata.</title>
        <authorList>
            <person name="Barry K."/>
            <person name="Hundley H."/>
            <person name="Shu S."/>
            <person name="Jenkins J."/>
            <person name="Grimwood J."/>
            <person name="Baten A."/>
        </authorList>
    </citation>
    <scope>NUCLEOTIDE SEQUENCE</scope>
    <source>
        <strain evidence="2">CV2-018</strain>
    </source>
</reference>
<accession>A0A8T0CJB2</accession>
<dbReference type="CDD" id="cd09917">
    <property type="entry name" value="F-box_SF"/>
    <property type="match status" value="1"/>
</dbReference>
<keyword evidence="3" id="KW-1185">Reference proteome</keyword>
<dbReference type="InterPro" id="IPR005174">
    <property type="entry name" value="KIB1-4_b-propeller"/>
</dbReference>
<dbReference type="PANTHER" id="PTHR44259">
    <property type="entry name" value="OS07G0183000 PROTEIN-RELATED"/>
    <property type="match status" value="1"/>
</dbReference>
<dbReference type="Proteomes" id="UP000806378">
    <property type="component" value="Unassembled WGS sequence"/>
</dbReference>
<dbReference type="PROSITE" id="PS50181">
    <property type="entry name" value="FBOX"/>
    <property type="match status" value="1"/>
</dbReference>
<dbReference type="PANTHER" id="PTHR44259:SF65">
    <property type="entry name" value="F-BOX DOMAIN-CONTAINING PROTEIN"/>
    <property type="match status" value="1"/>
</dbReference>
<dbReference type="SUPFAM" id="SSF81383">
    <property type="entry name" value="F-box domain"/>
    <property type="match status" value="1"/>
</dbReference>
<dbReference type="AlphaFoldDB" id="A0A8T0CJB2"/>
<organism evidence="2 3">
    <name type="scientific">Corymbia citriodora subsp. variegata</name>
    <dbReference type="NCBI Taxonomy" id="360336"/>
    <lineage>
        <taxon>Eukaryota</taxon>
        <taxon>Viridiplantae</taxon>
        <taxon>Streptophyta</taxon>
        <taxon>Embryophyta</taxon>
        <taxon>Tracheophyta</taxon>
        <taxon>Spermatophyta</taxon>
        <taxon>Magnoliopsida</taxon>
        <taxon>eudicotyledons</taxon>
        <taxon>Gunneridae</taxon>
        <taxon>Pentapetalae</taxon>
        <taxon>rosids</taxon>
        <taxon>malvids</taxon>
        <taxon>Myrtales</taxon>
        <taxon>Myrtaceae</taxon>
        <taxon>Myrtoideae</taxon>
        <taxon>Eucalypteae</taxon>
        <taxon>Corymbia</taxon>
    </lineage>
</organism>
<sequence>MARNWADLPEELLQLCSQHLCPKDLQALRAVCRSWRSAALEERSDVPWLMLTDEAEPLQREFLCPSCRLVHKAPVPGAKARRCFSSRGWLFALGWDGELHMLKNPMSSHHHIIKLPNLDKFLDISSDDGFYAKFVLSASPTTSPDYVVMVIYWRFEWLGPISAWVGRLGLWKPSNKKWTTVNSPYPSYDVLLSFQFMAYDDVIEEGDQLMLLDPYYRLVDFTWSGKFEFY</sequence>
<dbReference type="Pfam" id="PF00646">
    <property type="entry name" value="F-box"/>
    <property type="match status" value="1"/>
</dbReference>
<dbReference type="InterPro" id="IPR050942">
    <property type="entry name" value="F-box_BR-signaling"/>
</dbReference>
<evidence type="ECO:0000313" key="2">
    <source>
        <dbReference type="EMBL" id="KAF7847304.1"/>
    </source>
</evidence>
<dbReference type="Pfam" id="PF03478">
    <property type="entry name" value="Beta-prop_KIB1-4"/>
    <property type="match status" value="1"/>
</dbReference>
<dbReference type="Gramene" id="rna-gnl|WGS:JABURB|Cocit.L3101.1">
    <property type="protein sequence ID" value="cds-KAF7847304.1"/>
    <property type="gene ID" value="gene-BT93_L3101"/>
</dbReference>
<dbReference type="SMART" id="SM00256">
    <property type="entry name" value="FBOX"/>
    <property type="match status" value="1"/>
</dbReference>
<name>A0A8T0CJB2_CORYI</name>
<dbReference type="OrthoDB" id="642536at2759"/>